<dbReference type="InterPro" id="IPR050256">
    <property type="entry name" value="Glycosyltransferase_2"/>
</dbReference>
<dbReference type="InterPro" id="IPR029044">
    <property type="entry name" value="Nucleotide-diphossugar_trans"/>
</dbReference>
<dbReference type="EMBL" id="JAGQNY010000016">
    <property type="protein sequence ID" value="MCA9302416.1"/>
    <property type="molecule type" value="Genomic_DNA"/>
</dbReference>
<organism evidence="2 3">
    <name type="scientific">candidate division WWE3 bacterium</name>
    <dbReference type="NCBI Taxonomy" id="2053526"/>
    <lineage>
        <taxon>Bacteria</taxon>
        <taxon>Katanobacteria</taxon>
    </lineage>
</organism>
<evidence type="ECO:0000313" key="2">
    <source>
        <dbReference type="EMBL" id="MCA9302416.1"/>
    </source>
</evidence>
<dbReference type="Gene3D" id="3.90.550.10">
    <property type="entry name" value="Spore Coat Polysaccharide Biosynthesis Protein SpsA, Chain A"/>
    <property type="match status" value="1"/>
</dbReference>
<dbReference type="Pfam" id="PF00535">
    <property type="entry name" value="Glycos_transf_2"/>
    <property type="match status" value="1"/>
</dbReference>
<dbReference type="InterPro" id="IPR001173">
    <property type="entry name" value="Glyco_trans_2-like"/>
</dbReference>
<name>A0A955IWE2_UNCKA</name>
<dbReference type="SUPFAM" id="SSF53448">
    <property type="entry name" value="Nucleotide-diphospho-sugar transferases"/>
    <property type="match status" value="1"/>
</dbReference>
<sequence length="236" mass="26775">MKLSVVVPAYNEKSTLESILARVKEVDFSDTPELPDIEKEIIIIDDCSTDGTTQILQELQKSDPDIVVIFKKTNEGKGFALRDGFRKTTGDYVIVQDADLEYDPNDFKKLLRAVVEDGADVVYGSRFSGTYKDMSNLHYYGNKILTIITNIFFGVLLTDMETCYKLMPGKFARQVEIKSARFNFEPEITAKILKSGLKIVEVPISYQGRSHNEGKKITWRDGLSALFTLIKFRFTN</sequence>
<dbReference type="PANTHER" id="PTHR48090:SF7">
    <property type="entry name" value="RFBJ PROTEIN"/>
    <property type="match status" value="1"/>
</dbReference>
<dbReference type="AlphaFoldDB" id="A0A955IWE2"/>
<reference evidence="2" key="1">
    <citation type="submission" date="2020-04" db="EMBL/GenBank/DDBJ databases">
        <authorList>
            <person name="Zhang T."/>
        </authorList>
    </citation>
    <scope>NUCLEOTIDE SEQUENCE</scope>
    <source>
        <strain evidence="2">HKST-UBA80</strain>
    </source>
</reference>
<evidence type="ECO:0000259" key="1">
    <source>
        <dbReference type="Pfam" id="PF00535"/>
    </source>
</evidence>
<protein>
    <submittedName>
        <fullName evidence="2">Glycosyltransferase family 2 protein</fullName>
    </submittedName>
</protein>
<accession>A0A955IWE2</accession>
<dbReference type="CDD" id="cd04179">
    <property type="entry name" value="DPM_DPG-synthase_like"/>
    <property type="match status" value="1"/>
</dbReference>
<reference evidence="2" key="2">
    <citation type="journal article" date="2021" name="Microbiome">
        <title>Successional dynamics and alternative stable states in a saline activated sludge microbial community over 9 years.</title>
        <authorList>
            <person name="Wang Y."/>
            <person name="Ye J."/>
            <person name="Ju F."/>
            <person name="Liu L."/>
            <person name="Boyd J.A."/>
            <person name="Deng Y."/>
            <person name="Parks D.H."/>
            <person name="Jiang X."/>
            <person name="Yin X."/>
            <person name="Woodcroft B.J."/>
            <person name="Tyson G.W."/>
            <person name="Hugenholtz P."/>
            <person name="Polz M.F."/>
            <person name="Zhang T."/>
        </authorList>
    </citation>
    <scope>NUCLEOTIDE SEQUENCE</scope>
    <source>
        <strain evidence="2">HKST-UBA80</strain>
    </source>
</reference>
<dbReference type="PANTHER" id="PTHR48090">
    <property type="entry name" value="UNDECAPRENYL-PHOSPHATE 4-DEOXY-4-FORMAMIDO-L-ARABINOSE TRANSFERASE-RELATED"/>
    <property type="match status" value="1"/>
</dbReference>
<gene>
    <name evidence="2" type="ORF">KDA10_03610</name>
</gene>
<comment type="caution">
    <text evidence="2">The sequence shown here is derived from an EMBL/GenBank/DDBJ whole genome shotgun (WGS) entry which is preliminary data.</text>
</comment>
<evidence type="ECO:0000313" key="3">
    <source>
        <dbReference type="Proteomes" id="UP000714817"/>
    </source>
</evidence>
<feature type="domain" description="Glycosyltransferase 2-like" evidence="1">
    <location>
        <begin position="4"/>
        <end position="147"/>
    </location>
</feature>
<proteinExistence type="predicted"/>
<dbReference type="Proteomes" id="UP000714817">
    <property type="component" value="Unassembled WGS sequence"/>
</dbReference>